<accession>A0A2I2FDK0</accession>
<dbReference type="GeneID" id="36525642"/>
<keyword evidence="2" id="KW-1185">Reference proteome</keyword>
<evidence type="ECO:0000313" key="2">
    <source>
        <dbReference type="Proteomes" id="UP000234585"/>
    </source>
</evidence>
<gene>
    <name evidence="1" type="ORF">BDW47DRAFT_22068</name>
</gene>
<evidence type="ECO:0000313" key="1">
    <source>
        <dbReference type="EMBL" id="PLB38674.1"/>
    </source>
</evidence>
<protein>
    <submittedName>
        <fullName evidence="1">Uncharacterized protein</fullName>
    </submittedName>
</protein>
<dbReference type="EMBL" id="KZ559134">
    <property type="protein sequence ID" value="PLB38674.1"/>
    <property type="molecule type" value="Genomic_DNA"/>
</dbReference>
<name>A0A2I2FDK0_ASPCN</name>
<dbReference type="AlphaFoldDB" id="A0A2I2FDK0"/>
<reference evidence="1 2" key="1">
    <citation type="submission" date="2017-12" db="EMBL/GenBank/DDBJ databases">
        <authorList>
            <consortium name="DOE Joint Genome Institute"/>
            <person name="Haridas S."/>
            <person name="Kjaerbolling I."/>
            <person name="Vesth T.C."/>
            <person name="Frisvad J.C."/>
            <person name="Nybo J.L."/>
            <person name="Theobald S."/>
            <person name="Kuo A."/>
            <person name="Bowyer P."/>
            <person name="Matsuda Y."/>
            <person name="Mondo S."/>
            <person name="Lyhne E.K."/>
            <person name="Kogle M.E."/>
            <person name="Clum A."/>
            <person name="Lipzen A."/>
            <person name="Salamov A."/>
            <person name="Ngan C.Y."/>
            <person name="Daum C."/>
            <person name="Chiniquy J."/>
            <person name="Barry K."/>
            <person name="LaButti K."/>
            <person name="Simmons B.A."/>
            <person name="Magnuson J.K."/>
            <person name="Mortensen U.H."/>
            <person name="Larsen T.O."/>
            <person name="Grigoriev I.V."/>
            <person name="Baker S.E."/>
            <person name="Andersen M.R."/>
            <person name="Nordberg H.P."/>
            <person name="Cantor M.N."/>
            <person name="Hua S.X."/>
        </authorList>
    </citation>
    <scope>NUCLEOTIDE SEQUENCE [LARGE SCALE GENOMIC DNA]</scope>
    <source>
        <strain evidence="1 2">CBS 102.13</strain>
    </source>
</reference>
<organism evidence="1 2">
    <name type="scientific">Aspergillus candidus</name>
    <dbReference type="NCBI Taxonomy" id="41067"/>
    <lineage>
        <taxon>Eukaryota</taxon>
        <taxon>Fungi</taxon>
        <taxon>Dikarya</taxon>
        <taxon>Ascomycota</taxon>
        <taxon>Pezizomycotina</taxon>
        <taxon>Eurotiomycetes</taxon>
        <taxon>Eurotiomycetidae</taxon>
        <taxon>Eurotiales</taxon>
        <taxon>Aspergillaceae</taxon>
        <taxon>Aspergillus</taxon>
        <taxon>Aspergillus subgen. Circumdati</taxon>
    </lineage>
</organism>
<dbReference type="RefSeq" id="XP_024672686.1">
    <property type="nucleotide sequence ID" value="XM_024818482.1"/>
</dbReference>
<dbReference type="Proteomes" id="UP000234585">
    <property type="component" value="Unassembled WGS sequence"/>
</dbReference>
<sequence>MQWHCWGFRSLSANRRRYLSPRDLVDGGGSAFGLFTLAGQRAINQRRRSSQSQRWIYSGRLGRQWSTMIRFPGGVPLQWASVVSGSHVASFPSLSPSSSLHTHTPLLADQPYLPLSSNPSTPPPLPFCKFSCRFALVIRILVQSCDRDVPGVVQCPGSVGPGAKLGISL</sequence>
<proteinExistence type="predicted"/>